<dbReference type="InterPro" id="IPR050546">
    <property type="entry name" value="Glycosyl_Hydrlase_16"/>
</dbReference>
<accession>A0A0M0JVS8</accession>
<dbReference type="GO" id="GO:0005975">
    <property type="term" value="P:carbohydrate metabolic process"/>
    <property type="evidence" value="ECO:0007669"/>
    <property type="project" value="InterPro"/>
</dbReference>
<evidence type="ECO:0000313" key="5">
    <source>
        <dbReference type="Proteomes" id="UP000037460"/>
    </source>
</evidence>
<dbReference type="OrthoDB" id="10377516at2759"/>
<proteinExistence type="inferred from homology"/>
<evidence type="ECO:0000256" key="2">
    <source>
        <dbReference type="SAM" id="Phobius"/>
    </source>
</evidence>
<feature type="transmembrane region" description="Helical" evidence="2">
    <location>
        <begin position="31"/>
        <end position="51"/>
    </location>
</feature>
<evidence type="ECO:0000256" key="1">
    <source>
        <dbReference type="ARBA" id="ARBA00006865"/>
    </source>
</evidence>
<dbReference type="Proteomes" id="UP000037460">
    <property type="component" value="Unassembled WGS sequence"/>
</dbReference>
<protein>
    <submittedName>
        <fullName evidence="4">Beta-glucanase beta-glucan synthetase</fullName>
    </submittedName>
</protein>
<keyword evidence="2" id="KW-0812">Transmembrane</keyword>
<organism evidence="4 5">
    <name type="scientific">Chrysochromulina tobinii</name>
    <dbReference type="NCBI Taxonomy" id="1460289"/>
    <lineage>
        <taxon>Eukaryota</taxon>
        <taxon>Haptista</taxon>
        <taxon>Haptophyta</taxon>
        <taxon>Prymnesiophyceae</taxon>
        <taxon>Prymnesiales</taxon>
        <taxon>Chrysochromulinaceae</taxon>
        <taxon>Chrysochromulina</taxon>
    </lineage>
</organism>
<dbReference type="InterPro" id="IPR000757">
    <property type="entry name" value="Beta-glucanase-like"/>
</dbReference>
<dbReference type="PANTHER" id="PTHR10963">
    <property type="entry name" value="GLYCOSYL HYDROLASE-RELATED"/>
    <property type="match status" value="1"/>
</dbReference>
<sequence length="784" mass="87148">MSYAFETTYRDPLLEQAEERVAAAALKRWKALAAAAGLIAVGALLATINVVQERSALQAQLAAMSERTLLADPRTSHQLVSPAMNLRKWTAEEEGDDECTAAGKDVWDNPKGKSLPCCKGLDIVPKTCRGTDTCNYCQDLSTCTSAGRDVFDNPTGHGLPCCKDLVETPTRCRGGEVCNFCQDVSQCTQVGKDIYENPSGGKLPCCTGLVESTDKCRGTDTCHYCVWDVRTIGPRQEYPPAKISIDPATPKEAVDKHKAEGMSLIWSDEFKDLYRTKSMWVFEDIPYGVPGNTGDVNIVSVYSSDTISLIEGGGLRLSAYMAPEDEVNFMKGWNGTWNTNWGSDVSLWGWHAPKVTSRLNGRFQYGLIETRIKSPKGYGPWPAAWLNGCYGFVSEGTLEFLLQDDYPFLCGQYWPPELDFFEHFSPEHTWYWRPNSMSLHSPNQYVGLGKAFTQQGGYCPTTLAPPGEAWCFGVSGAGQFLEDPTEKYMNFAMRWDPDGVDYYMNDVFMHRFTTDHLVMYLSGQNRPIVIPEMPMFMTFNIALVRKGMDLSHGGEGLTDKANYDRTTGKWKPMQMDIEYFRVYQDDSQGETRGLNPPITYQTRRKLLANRVTCNLVPELRCMVKNSGSEANSIALANKACSQLKSLGDDYCDHIPKLCALNNAGNPDGAYGMSNVTIAQFANQRLSLFYGQCCVEEDKHCVDDVKGGCSASDKPTCRDTPTTKMPQWLLDSEYFQDPKLMYAKEGYSSGLAGTNPAGWKNYGMGLPRVHFGPHGEAPPSPARRH</sequence>
<dbReference type="AlphaFoldDB" id="A0A0M0JVS8"/>
<name>A0A0M0JVS8_9EUKA</name>
<dbReference type="GO" id="GO:0004553">
    <property type="term" value="F:hydrolase activity, hydrolyzing O-glycosyl compounds"/>
    <property type="evidence" value="ECO:0007669"/>
    <property type="project" value="InterPro"/>
</dbReference>
<dbReference type="PROSITE" id="PS51762">
    <property type="entry name" value="GH16_2"/>
    <property type="match status" value="1"/>
</dbReference>
<dbReference type="Gene3D" id="2.60.120.200">
    <property type="match status" value="1"/>
</dbReference>
<comment type="caution">
    <text evidence="4">The sequence shown here is derived from an EMBL/GenBank/DDBJ whole genome shotgun (WGS) entry which is preliminary data.</text>
</comment>
<keyword evidence="2" id="KW-0472">Membrane</keyword>
<dbReference type="EMBL" id="JWZX01002187">
    <property type="protein sequence ID" value="KOO30649.1"/>
    <property type="molecule type" value="Genomic_DNA"/>
</dbReference>
<keyword evidence="2" id="KW-1133">Transmembrane helix</keyword>
<comment type="similarity">
    <text evidence="1">Belongs to the glycosyl hydrolase 16 family.</text>
</comment>
<dbReference type="SUPFAM" id="SSF49899">
    <property type="entry name" value="Concanavalin A-like lectins/glucanases"/>
    <property type="match status" value="1"/>
</dbReference>
<dbReference type="InterPro" id="IPR013320">
    <property type="entry name" value="ConA-like_dom_sf"/>
</dbReference>
<feature type="domain" description="GH16" evidence="3">
    <location>
        <begin position="278"/>
        <end position="588"/>
    </location>
</feature>
<evidence type="ECO:0000259" key="3">
    <source>
        <dbReference type="PROSITE" id="PS51762"/>
    </source>
</evidence>
<reference evidence="5" key="1">
    <citation type="journal article" date="2015" name="PLoS Genet.">
        <title>Genome Sequence and Transcriptome Analyses of Chrysochromulina tobin: Metabolic Tools for Enhanced Algal Fitness in the Prominent Order Prymnesiales (Haptophyceae).</title>
        <authorList>
            <person name="Hovde B.T."/>
            <person name="Deodato C.R."/>
            <person name="Hunsperger H.M."/>
            <person name="Ryken S.A."/>
            <person name="Yost W."/>
            <person name="Jha R.K."/>
            <person name="Patterson J."/>
            <person name="Monnat R.J. Jr."/>
            <person name="Barlow S.B."/>
            <person name="Starkenburg S.R."/>
            <person name="Cattolico R.A."/>
        </authorList>
    </citation>
    <scope>NUCLEOTIDE SEQUENCE</scope>
    <source>
        <strain evidence="5">CCMP291</strain>
    </source>
</reference>
<evidence type="ECO:0000313" key="4">
    <source>
        <dbReference type="EMBL" id="KOO30649.1"/>
    </source>
</evidence>
<gene>
    <name evidence="4" type="ORF">Ctob_009911</name>
</gene>
<keyword evidence="5" id="KW-1185">Reference proteome</keyword>
<dbReference type="PANTHER" id="PTHR10963:SF55">
    <property type="entry name" value="GLYCOSIDE HYDROLASE FAMILY 16 PROTEIN"/>
    <property type="match status" value="1"/>
</dbReference>